<evidence type="ECO:0000256" key="11">
    <source>
        <dbReference type="PIRSR" id="PIRSR602129-50"/>
    </source>
</evidence>
<keyword evidence="14" id="KW-1185">Reference proteome</keyword>
<keyword evidence="5" id="KW-0210">Decarboxylase</keyword>
<name>A0A8R1HZL8_CAEJA</name>
<reference evidence="14" key="1">
    <citation type="submission" date="2010-08" db="EMBL/GenBank/DDBJ databases">
        <authorList>
            <consortium name="Caenorhabditis japonica Sequencing Consortium"/>
            <person name="Wilson R.K."/>
        </authorList>
    </citation>
    <scope>NUCLEOTIDE SEQUENCE [LARGE SCALE GENOMIC DNA]</scope>
    <source>
        <strain evidence="14">DF5081</strain>
    </source>
</reference>
<dbReference type="GO" id="GO:0004058">
    <property type="term" value="F:aromatic-L-amino-acid decarboxylase activity"/>
    <property type="evidence" value="ECO:0007669"/>
    <property type="project" value="UniProtKB-EC"/>
</dbReference>
<dbReference type="PANTHER" id="PTHR11999:SF167">
    <property type="entry name" value="AROMATIC-L-AMINO-ACID DECARBOXYLASE"/>
    <property type="match status" value="1"/>
</dbReference>
<proteinExistence type="inferred from homology"/>
<dbReference type="EnsemblMetazoa" id="CJA15168.1">
    <property type="protein sequence ID" value="CJA15168.1"/>
    <property type="gene ID" value="WBGene00134372"/>
</dbReference>
<evidence type="ECO:0000256" key="12">
    <source>
        <dbReference type="RuleBase" id="RU000382"/>
    </source>
</evidence>
<comment type="cofactor">
    <cofactor evidence="1 11 12">
        <name>pyridoxal 5'-phosphate</name>
        <dbReference type="ChEBI" id="CHEBI:597326"/>
    </cofactor>
</comment>
<dbReference type="AlphaFoldDB" id="A0A8R1HZL8"/>
<keyword evidence="4" id="KW-0127">Catecholamine biosynthesis</keyword>
<dbReference type="Gene3D" id="3.90.1150.10">
    <property type="entry name" value="Aspartate Aminotransferase, domain 1"/>
    <property type="match status" value="1"/>
</dbReference>
<dbReference type="GO" id="GO:0019752">
    <property type="term" value="P:carboxylic acid metabolic process"/>
    <property type="evidence" value="ECO:0007669"/>
    <property type="project" value="InterPro"/>
</dbReference>
<evidence type="ECO:0000256" key="6">
    <source>
        <dbReference type="ARBA" id="ARBA00022898"/>
    </source>
</evidence>
<dbReference type="InterPro" id="IPR010977">
    <property type="entry name" value="Aromatic_deC"/>
</dbReference>
<keyword evidence="7 12" id="KW-0456">Lyase</keyword>
<accession>A0A8R1HZL8</accession>
<dbReference type="GO" id="GO:0042423">
    <property type="term" value="P:catecholamine biosynthetic process"/>
    <property type="evidence" value="ECO:0007669"/>
    <property type="project" value="UniProtKB-KW"/>
</dbReference>
<comment type="subunit">
    <text evidence="3">Homodimer.</text>
</comment>
<evidence type="ECO:0000256" key="7">
    <source>
        <dbReference type="ARBA" id="ARBA00023239"/>
    </source>
</evidence>
<evidence type="ECO:0000256" key="9">
    <source>
        <dbReference type="ARBA" id="ARBA00040968"/>
    </source>
</evidence>
<dbReference type="Gene3D" id="1.20.1340.10">
    <property type="entry name" value="dopa decarboxylase, N-terminal domain"/>
    <property type="match status" value="1"/>
</dbReference>
<keyword evidence="6 11" id="KW-0663">Pyridoxal phosphate</keyword>
<dbReference type="GO" id="GO:0005737">
    <property type="term" value="C:cytoplasm"/>
    <property type="evidence" value="ECO:0007669"/>
    <property type="project" value="TreeGrafter"/>
</dbReference>
<organism evidence="13 14">
    <name type="scientific">Caenorhabditis japonica</name>
    <dbReference type="NCBI Taxonomy" id="281687"/>
    <lineage>
        <taxon>Eukaryota</taxon>
        <taxon>Metazoa</taxon>
        <taxon>Ecdysozoa</taxon>
        <taxon>Nematoda</taxon>
        <taxon>Chromadorea</taxon>
        <taxon>Rhabditida</taxon>
        <taxon>Rhabditina</taxon>
        <taxon>Rhabditomorpha</taxon>
        <taxon>Rhabditoidea</taxon>
        <taxon>Rhabditidae</taxon>
        <taxon>Peloderinae</taxon>
        <taxon>Caenorhabditis</taxon>
    </lineage>
</organism>
<dbReference type="PRINTS" id="PR00800">
    <property type="entry name" value="YHDCRBOXLASE"/>
</dbReference>
<evidence type="ECO:0000256" key="1">
    <source>
        <dbReference type="ARBA" id="ARBA00001933"/>
    </source>
</evidence>
<dbReference type="Gene3D" id="3.40.640.10">
    <property type="entry name" value="Type I PLP-dependent aspartate aminotransferase-like (Major domain)"/>
    <property type="match status" value="1"/>
</dbReference>
<feature type="modified residue" description="N6-(pyridoxal phosphate)lysine" evidence="11">
    <location>
        <position position="385"/>
    </location>
</feature>
<dbReference type="Proteomes" id="UP000005237">
    <property type="component" value="Unassembled WGS sequence"/>
</dbReference>
<dbReference type="InterPro" id="IPR015421">
    <property type="entry name" value="PyrdxlP-dep_Trfase_major"/>
</dbReference>
<protein>
    <recommendedName>
        <fullName evidence="9">Aromatic-L-amino-acid decarboxylase</fullName>
        <ecNumber evidence="8">4.1.1.28</ecNumber>
    </recommendedName>
    <alternativeName>
        <fullName evidence="10">DOPA decarboxylase</fullName>
    </alternativeName>
</protein>
<evidence type="ECO:0000256" key="4">
    <source>
        <dbReference type="ARBA" id="ARBA00022584"/>
    </source>
</evidence>
<dbReference type="InterPro" id="IPR002129">
    <property type="entry name" value="PyrdxlP-dep_de-COase"/>
</dbReference>
<dbReference type="FunFam" id="1.20.1340.10:FF:000001">
    <property type="entry name" value="Histidine decarboxylase"/>
    <property type="match status" value="1"/>
</dbReference>
<evidence type="ECO:0000256" key="10">
    <source>
        <dbReference type="ARBA" id="ARBA00041275"/>
    </source>
</evidence>
<evidence type="ECO:0000256" key="3">
    <source>
        <dbReference type="ARBA" id="ARBA00011738"/>
    </source>
</evidence>
<sequence>MDRYRKCVSVLFAPLFFFPIALSPFSFPLWEPQRLRLFSISDMDSQKLRTDGKRMLDFVADYWDGIRERRPLPDVKPGYIRDLVPTTAPTSPEDWTKIFDDLENVVINGATHWHHPHFFAYFPTALSYQSIMADILSGGIAGIGFTWKSCPSMTELEMSSLDWVVDLMGLPEHFKNSHDGPGCGIIQSTASDSTMVAIMAARATKVEQIKAEPTFMKWVGETGVGRTLKGILDRVKTNTTDDEAAGIISPHFHDPTVFERFVMYCSDQAHSSVEKGAMLSAIRLRKLKSTRGFLGNYSVTGQTLRDAIKEDRERGYVPFMFLATVGTTCSCGVDQVDELGPICAAEGLYIHVDAAYAGTFALCDEFKYLTRGMEHVDSYNFNLHKAGMVNFDCSPMWFKNGTHVSRFFNVDALYLAHEYQSTAADYRSTNADNEKLCNAINEDRRIHLVPSTVHGTYFLRMVVCSQLTTLDDVIFAKNVICQIADRLF</sequence>
<dbReference type="SUPFAM" id="SSF53383">
    <property type="entry name" value="PLP-dependent transferases"/>
    <property type="match status" value="1"/>
</dbReference>
<dbReference type="EC" id="4.1.1.28" evidence="8"/>
<dbReference type="Pfam" id="PF00282">
    <property type="entry name" value="Pyridoxal_deC"/>
    <property type="match status" value="2"/>
</dbReference>
<evidence type="ECO:0000256" key="2">
    <source>
        <dbReference type="ARBA" id="ARBA00009533"/>
    </source>
</evidence>
<dbReference type="GO" id="GO:0030170">
    <property type="term" value="F:pyridoxal phosphate binding"/>
    <property type="evidence" value="ECO:0007669"/>
    <property type="project" value="InterPro"/>
</dbReference>
<evidence type="ECO:0000313" key="13">
    <source>
        <dbReference type="EnsemblMetazoa" id="CJA15168.1"/>
    </source>
</evidence>
<comment type="similarity">
    <text evidence="2 12">Belongs to the group II decarboxylase family.</text>
</comment>
<reference evidence="13" key="2">
    <citation type="submission" date="2022-06" db="UniProtKB">
        <authorList>
            <consortium name="EnsemblMetazoa"/>
        </authorList>
    </citation>
    <scope>IDENTIFICATION</scope>
    <source>
        <strain evidence="13">DF5081</strain>
    </source>
</reference>
<dbReference type="PANTHER" id="PTHR11999">
    <property type="entry name" value="GROUP II PYRIDOXAL-5-PHOSPHATE DECARBOXYLASE"/>
    <property type="match status" value="1"/>
</dbReference>
<dbReference type="GO" id="GO:0006520">
    <property type="term" value="P:amino acid metabolic process"/>
    <property type="evidence" value="ECO:0007669"/>
    <property type="project" value="InterPro"/>
</dbReference>
<evidence type="ECO:0000256" key="8">
    <source>
        <dbReference type="ARBA" id="ARBA00038886"/>
    </source>
</evidence>
<evidence type="ECO:0000313" key="14">
    <source>
        <dbReference type="Proteomes" id="UP000005237"/>
    </source>
</evidence>
<dbReference type="InterPro" id="IPR015422">
    <property type="entry name" value="PyrdxlP-dep_Trfase_small"/>
</dbReference>
<evidence type="ECO:0000256" key="5">
    <source>
        <dbReference type="ARBA" id="ARBA00022793"/>
    </source>
</evidence>
<dbReference type="GO" id="GO:0042427">
    <property type="term" value="P:serotonin biosynthetic process"/>
    <property type="evidence" value="ECO:0007669"/>
    <property type="project" value="TreeGrafter"/>
</dbReference>
<dbReference type="InterPro" id="IPR015424">
    <property type="entry name" value="PyrdxlP-dep_Trfase"/>
</dbReference>